<comment type="caution">
    <text evidence="3">The sequence shown here is derived from an EMBL/GenBank/DDBJ whole genome shotgun (WGS) entry which is preliminary data.</text>
</comment>
<reference evidence="3 4" key="1">
    <citation type="submission" date="2020-05" db="EMBL/GenBank/DDBJ databases">
        <title>Identification and distribution of gene clusters putatively required for synthesis of sphingolipid metabolism inhibitors in phylogenetically diverse species of the filamentous fungus Fusarium.</title>
        <authorList>
            <person name="Kim H.-S."/>
            <person name="Busman M."/>
            <person name="Brown D.W."/>
            <person name="Divon H."/>
            <person name="Uhlig S."/>
            <person name="Proctor R.H."/>
        </authorList>
    </citation>
    <scope>NUCLEOTIDE SEQUENCE [LARGE SCALE GENOMIC DNA]</scope>
    <source>
        <strain evidence="3 4">NRRL 20693</strain>
    </source>
</reference>
<dbReference type="InterPro" id="IPR052897">
    <property type="entry name" value="Sec-Metab_Biosynth_Hydrolase"/>
</dbReference>
<dbReference type="GO" id="GO:0016787">
    <property type="term" value="F:hydrolase activity"/>
    <property type="evidence" value="ECO:0007669"/>
    <property type="project" value="UniProtKB-KW"/>
</dbReference>
<keyword evidence="1" id="KW-1133">Transmembrane helix</keyword>
<evidence type="ECO:0000256" key="1">
    <source>
        <dbReference type="SAM" id="Phobius"/>
    </source>
</evidence>
<dbReference type="AlphaFoldDB" id="A0A8H5WI53"/>
<accession>A0A8H5WI53</accession>
<dbReference type="OrthoDB" id="408373at2759"/>
<dbReference type="Pfam" id="PF12697">
    <property type="entry name" value="Abhydrolase_6"/>
    <property type="match status" value="1"/>
</dbReference>
<name>A0A8H5WI53_FUSHE</name>
<evidence type="ECO:0000313" key="3">
    <source>
        <dbReference type="EMBL" id="KAF5660871.1"/>
    </source>
</evidence>
<dbReference type="InterPro" id="IPR000073">
    <property type="entry name" value="AB_hydrolase_1"/>
</dbReference>
<proteinExistence type="predicted"/>
<evidence type="ECO:0000313" key="4">
    <source>
        <dbReference type="Proteomes" id="UP000567885"/>
    </source>
</evidence>
<keyword evidence="4" id="KW-1185">Reference proteome</keyword>
<organism evidence="3 4">
    <name type="scientific">Fusarium heterosporum</name>
    <dbReference type="NCBI Taxonomy" id="42747"/>
    <lineage>
        <taxon>Eukaryota</taxon>
        <taxon>Fungi</taxon>
        <taxon>Dikarya</taxon>
        <taxon>Ascomycota</taxon>
        <taxon>Pezizomycotina</taxon>
        <taxon>Sordariomycetes</taxon>
        <taxon>Hypocreomycetidae</taxon>
        <taxon>Hypocreales</taxon>
        <taxon>Nectriaceae</taxon>
        <taxon>Fusarium</taxon>
        <taxon>Fusarium heterosporum species complex</taxon>
    </lineage>
</organism>
<dbReference type="Proteomes" id="UP000567885">
    <property type="component" value="Unassembled WGS sequence"/>
</dbReference>
<dbReference type="PANTHER" id="PTHR37017">
    <property type="entry name" value="AB HYDROLASE-1 DOMAIN-CONTAINING PROTEIN-RELATED"/>
    <property type="match status" value="1"/>
</dbReference>
<feature type="domain" description="AB hydrolase-1" evidence="2">
    <location>
        <begin position="9"/>
        <end position="203"/>
    </location>
</feature>
<protein>
    <submittedName>
        <fullName evidence="3">Alpha beta-hydrolase</fullName>
    </submittedName>
</protein>
<dbReference type="PANTHER" id="PTHR37017:SF3">
    <property type="entry name" value="AB HYDROLASE-1 DOMAIN-CONTAINING PROTEIN"/>
    <property type="match status" value="1"/>
</dbReference>
<sequence length="277" mass="30452">MDNPMATFKDDIDAARTAITSEIENGYDVIVVSHSYGGMVGNSVIKGLAKNPFERQDQDDTGHVVGLILIASGFTFTGVGFMDLFFGRPPPAWRVNKETGYAEIVVRPQDFFYSDMPPAEADYRTSMLSTQSLKALFEGGEHAYSGWMDVPVWYIGTTYDRGLPVIAQRTSVGMARAMGGHVMHTELPTSHSPFLSQPAQVVQICLQAYQEFTGESVDGASGELGTAQAHSPVPRLWQPTTWYRFGLPLGVGTLVGWTILLYRNTRGVWMQILGSDK</sequence>
<feature type="transmembrane region" description="Helical" evidence="1">
    <location>
        <begin position="64"/>
        <end position="86"/>
    </location>
</feature>
<dbReference type="SUPFAM" id="SSF53474">
    <property type="entry name" value="alpha/beta-Hydrolases"/>
    <property type="match status" value="1"/>
</dbReference>
<keyword evidence="1" id="KW-0472">Membrane</keyword>
<dbReference type="InterPro" id="IPR029058">
    <property type="entry name" value="AB_hydrolase_fold"/>
</dbReference>
<keyword evidence="3" id="KW-0378">Hydrolase</keyword>
<dbReference type="EMBL" id="JAAGWQ010000188">
    <property type="protein sequence ID" value="KAF5660871.1"/>
    <property type="molecule type" value="Genomic_DNA"/>
</dbReference>
<evidence type="ECO:0000259" key="2">
    <source>
        <dbReference type="Pfam" id="PF12697"/>
    </source>
</evidence>
<feature type="transmembrane region" description="Helical" evidence="1">
    <location>
        <begin position="242"/>
        <end position="262"/>
    </location>
</feature>
<keyword evidence="1" id="KW-0812">Transmembrane</keyword>
<gene>
    <name evidence="3" type="ORF">FHETE_8722</name>
</gene>
<dbReference type="Gene3D" id="3.40.50.1820">
    <property type="entry name" value="alpha/beta hydrolase"/>
    <property type="match status" value="1"/>
</dbReference>